<keyword evidence="3" id="KW-1185">Reference proteome</keyword>
<protein>
    <submittedName>
        <fullName evidence="2">Kinase-like protein</fullName>
    </submittedName>
</protein>
<dbReference type="GO" id="GO:0005524">
    <property type="term" value="F:ATP binding"/>
    <property type="evidence" value="ECO:0007669"/>
    <property type="project" value="InterPro"/>
</dbReference>
<dbReference type="GO" id="GO:0007165">
    <property type="term" value="P:signal transduction"/>
    <property type="evidence" value="ECO:0007669"/>
    <property type="project" value="TreeGrafter"/>
</dbReference>
<dbReference type="AlphaFoldDB" id="A0A6A6HUY5"/>
<reference evidence="2" key="1">
    <citation type="journal article" date="2020" name="Stud. Mycol.">
        <title>101 Dothideomycetes genomes: a test case for predicting lifestyles and emergence of pathogens.</title>
        <authorList>
            <person name="Haridas S."/>
            <person name="Albert R."/>
            <person name="Binder M."/>
            <person name="Bloem J."/>
            <person name="Labutti K."/>
            <person name="Salamov A."/>
            <person name="Andreopoulos B."/>
            <person name="Baker S."/>
            <person name="Barry K."/>
            <person name="Bills G."/>
            <person name="Bluhm B."/>
            <person name="Cannon C."/>
            <person name="Castanera R."/>
            <person name="Culley D."/>
            <person name="Daum C."/>
            <person name="Ezra D."/>
            <person name="Gonzalez J."/>
            <person name="Henrissat B."/>
            <person name="Kuo A."/>
            <person name="Liang C."/>
            <person name="Lipzen A."/>
            <person name="Lutzoni F."/>
            <person name="Magnuson J."/>
            <person name="Mondo S."/>
            <person name="Nolan M."/>
            <person name="Ohm R."/>
            <person name="Pangilinan J."/>
            <person name="Park H.-J."/>
            <person name="Ramirez L."/>
            <person name="Alfaro M."/>
            <person name="Sun H."/>
            <person name="Tritt A."/>
            <person name="Yoshinaga Y."/>
            <person name="Zwiers L.-H."/>
            <person name="Turgeon B."/>
            <person name="Goodwin S."/>
            <person name="Spatafora J."/>
            <person name="Crous P."/>
            <person name="Grigoriev I."/>
        </authorList>
    </citation>
    <scope>NUCLEOTIDE SEQUENCE</scope>
    <source>
        <strain evidence="2">CBS 122368</strain>
    </source>
</reference>
<gene>
    <name evidence="2" type="ORF">BU26DRAFT_544261</name>
</gene>
<dbReference type="PANTHER" id="PTHR48011:SF4">
    <property type="entry name" value="MITOGEN-ACTIVATED PROTEIN KINASE KINASE KINASE 19"/>
    <property type="match status" value="1"/>
</dbReference>
<dbReference type="InterPro" id="IPR052751">
    <property type="entry name" value="Plant_MAPKKK"/>
</dbReference>
<dbReference type="RefSeq" id="XP_033676703.1">
    <property type="nucleotide sequence ID" value="XM_033831728.1"/>
</dbReference>
<keyword evidence="2" id="KW-0808">Transferase</keyword>
<dbReference type="Gene3D" id="1.10.510.10">
    <property type="entry name" value="Transferase(Phosphotransferase) domain 1"/>
    <property type="match status" value="1"/>
</dbReference>
<evidence type="ECO:0000313" key="3">
    <source>
        <dbReference type="Proteomes" id="UP000800094"/>
    </source>
</evidence>
<dbReference type="GeneID" id="54585058"/>
<feature type="domain" description="Protein kinase" evidence="1">
    <location>
        <begin position="25"/>
        <end position="259"/>
    </location>
</feature>
<keyword evidence="2" id="KW-0418">Kinase</keyword>
<dbReference type="SUPFAM" id="SSF56112">
    <property type="entry name" value="Protein kinase-like (PK-like)"/>
    <property type="match status" value="1"/>
</dbReference>
<dbReference type="InterPro" id="IPR000719">
    <property type="entry name" value="Prot_kinase_dom"/>
</dbReference>
<dbReference type="PROSITE" id="PS50011">
    <property type="entry name" value="PROTEIN_KINASE_DOM"/>
    <property type="match status" value="1"/>
</dbReference>
<sequence length="259" mass="29534">MAIPPPPTLPTTAWTHAYSSPTRNHQSGQLIGNGSFGFVWRIAEDRVMKEPKIYPSKNPDTAYSNMVNRAEILNEKAVYERLGSHDGIIQCFKALDESIELAFANQGDLSTYMQANPLPSRAFRAKWIQLLVDTFSYAHARRVVVQDVALRNILVHDNSLKLSDFGEAFLLPLDTDVERFCVNDTTPQIEILHLGCILYSIAVWQEFKYNYFDTERWPEAEELPATDDILFASIIKKCWNGEYASMEELQKDIHGMVDE</sequence>
<accession>A0A6A6HUY5</accession>
<dbReference type="PANTHER" id="PTHR48011">
    <property type="entry name" value="CCR4-NOT TRANSCRIPTIONAL COMPLEX SUBUNIT CAF120-RELATED"/>
    <property type="match status" value="1"/>
</dbReference>
<organism evidence="2 3">
    <name type="scientific">Trematosphaeria pertusa</name>
    <dbReference type="NCBI Taxonomy" id="390896"/>
    <lineage>
        <taxon>Eukaryota</taxon>
        <taxon>Fungi</taxon>
        <taxon>Dikarya</taxon>
        <taxon>Ascomycota</taxon>
        <taxon>Pezizomycotina</taxon>
        <taxon>Dothideomycetes</taxon>
        <taxon>Pleosporomycetidae</taxon>
        <taxon>Pleosporales</taxon>
        <taxon>Massarineae</taxon>
        <taxon>Trematosphaeriaceae</taxon>
        <taxon>Trematosphaeria</taxon>
    </lineage>
</organism>
<proteinExistence type="predicted"/>
<dbReference type="InterPro" id="IPR011009">
    <property type="entry name" value="Kinase-like_dom_sf"/>
</dbReference>
<evidence type="ECO:0000313" key="2">
    <source>
        <dbReference type="EMBL" id="KAF2241699.1"/>
    </source>
</evidence>
<name>A0A6A6HUY5_9PLEO</name>
<dbReference type="OrthoDB" id="1668230at2759"/>
<dbReference type="Pfam" id="PF00069">
    <property type="entry name" value="Pkinase"/>
    <property type="match status" value="1"/>
</dbReference>
<dbReference type="Proteomes" id="UP000800094">
    <property type="component" value="Unassembled WGS sequence"/>
</dbReference>
<dbReference type="GO" id="GO:0004672">
    <property type="term" value="F:protein kinase activity"/>
    <property type="evidence" value="ECO:0007669"/>
    <property type="project" value="InterPro"/>
</dbReference>
<dbReference type="EMBL" id="ML987210">
    <property type="protein sequence ID" value="KAF2241699.1"/>
    <property type="molecule type" value="Genomic_DNA"/>
</dbReference>
<evidence type="ECO:0000259" key="1">
    <source>
        <dbReference type="PROSITE" id="PS50011"/>
    </source>
</evidence>